<evidence type="ECO:0000313" key="7">
    <source>
        <dbReference type="Proteomes" id="UP000198977"/>
    </source>
</evidence>
<evidence type="ECO:0000259" key="5">
    <source>
        <dbReference type="PROSITE" id="PS50106"/>
    </source>
</evidence>
<dbReference type="SUPFAM" id="SSF50156">
    <property type="entry name" value="PDZ domain-like"/>
    <property type="match status" value="2"/>
</dbReference>
<dbReference type="InterPro" id="IPR001478">
    <property type="entry name" value="PDZ"/>
</dbReference>
<accession>A0A1I1TM77</accession>
<reference evidence="6 7" key="1">
    <citation type="submission" date="2016-10" db="EMBL/GenBank/DDBJ databases">
        <authorList>
            <person name="de Groot N.N."/>
        </authorList>
    </citation>
    <scope>NUCLEOTIDE SEQUENCE [LARGE SCALE GENOMIC DNA]</scope>
    <source>
        <strain evidence="6 7">DSM 11443</strain>
    </source>
</reference>
<keyword evidence="2 6" id="KW-0645">Protease</keyword>
<dbReference type="AlphaFoldDB" id="A0A1I1TM77"/>
<dbReference type="Pfam" id="PF17820">
    <property type="entry name" value="PDZ_6"/>
    <property type="match status" value="1"/>
</dbReference>
<name>A0A1I1TM77_9RHOB</name>
<dbReference type="Proteomes" id="UP000198977">
    <property type="component" value="Unassembled WGS sequence"/>
</dbReference>
<evidence type="ECO:0000313" key="6">
    <source>
        <dbReference type="EMBL" id="SFD59786.1"/>
    </source>
</evidence>
<feature type="domain" description="PDZ" evidence="5">
    <location>
        <begin position="266"/>
        <end position="327"/>
    </location>
</feature>
<dbReference type="PANTHER" id="PTHR22939">
    <property type="entry name" value="SERINE PROTEASE FAMILY S1C HTRA-RELATED"/>
    <property type="match status" value="1"/>
</dbReference>
<dbReference type="GO" id="GO:0004252">
    <property type="term" value="F:serine-type endopeptidase activity"/>
    <property type="evidence" value="ECO:0007669"/>
    <property type="project" value="InterPro"/>
</dbReference>
<gene>
    <name evidence="6" type="ORF">SAMN04488523_101442</name>
</gene>
<dbReference type="InterPro" id="IPR041489">
    <property type="entry name" value="PDZ_6"/>
</dbReference>
<evidence type="ECO:0000256" key="2">
    <source>
        <dbReference type="ARBA" id="ARBA00022670"/>
    </source>
</evidence>
<comment type="similarity">
    <text evidence="1">Belongs to the peptidase S1C family.</text>
</comment>
<dbReference type="SUPFAM" id="SSF50494">
    <property type="entry name" value="Trypsin-like serine proteases"/>
    <property type="match status" value="1"/>
</dbReference>
<dbReference type="GO" id="GO:0006508">
    <property type="term" value="P:proteolysis"/>
    <property type="evidence" value="ECO:0007669"/>
    <property type="project" value="UniProtKB-KW"/>
</dbReference>
<dbReference type="InterPro" id="IPR036034">
    <property type="entry name" value="PDZ_sf"/>
</dbReference>
<keyword evidence="3" id="KW-0378">Hydrolase</keyword>
<dbReference type="Gene3D" id="2.30.42.10">
    <property type="match status" value="2"/>
</dbReference>
<dbReference type="PROSITE" id="PS50106">
    <property type="entry name" value="PDZ"/>
    <property type="match status" value="2"/>
</dbReference>
<dbReference type="PRINTS" id="PR00834">
    <property type="entry name" value="PROTEASES2C"/>
</dbReference>
<dbReference type="STRING" id="74348.SAMN04488523_101442"/>
<dbReference type="Gene3D" id="2.40.10.120">
    <property type="match status" value="1"/>
</dbReference>
<keyword evidence="7" id="KW-1185">Reference proteome</keyword>
<dbReference type="Pfam" id="PF13365">
    <property type="entry name" value="Trypsin_2"/>
    <property type="match status" value="1"/>
</dbReference>
<dbReference type="InterPro" id="IPR001940">
    <property type="entry name" value="Peptidase_S1C"/>
</dbReference>
<protein>
    <submittedName>
        <fullName evidence="6">Do/DeqQ family serine protease</fullName>
    </submittedName>
</protein>
<proteinExistence type="inferred from homology"/>
<organism evidence="6 7">
    <name type="scientific">Sulfitobacter brevis</name>
    <dbReference type="NCBI Taxonomy" id="74348"/>
    <lineage>
        <taxon>Bacteria</taxon>
        <taxon>Pseudomonadati</taxon>
        <taxon>Pseudomonadota</taxon>
        <taxon>Alphaproteobacteria</taxon>
        <taxon>Rhodobacterales</taxon>
        <taxon>Roseobacteraceae</taxon>
        <taxon>Sulfitobacter</taxon>
    </lineage>
</organism>
<dbReference type="Pfam" id="PF13180">
    <property type="entry name" value="PDZ_2"/>
    <property type="match status" value="1"/>
</dbReference>
<sequence>MRPPVWLRISWAMKYTLILLMLLGLPLSAQPVPQSAAQMQLSFVPLVKEAAPAVVNIYAKIMTAPQRTPLQSDPFFERFFRDPFSEKPRVQNSLGSGVILSADGIVVSNYHVVGMATEIRVVLNDRREFIAKVLLGDADADLAILKIEAPEPLPFLALRESETVEVGELALAIGNPFGVGQTVTSGIVSGLARSGAGGGNSGLGYFIQTDAPINPGNSGGALIDVAGRLIGINTSILTRSGGSNGIGFAIPADLVSAFVAQARAGEVAFGRPWAGISGQPVDSDMAAPLGLDRAGGIIVSGLHAASPFRTAGLQVGDVIIAVDGQPVHTPAEMVYRMSVAGLGRAAEIAYLRNGASGTMQVDLIAAPDQPPRDLRTFSDRSVLPGLVLSRINPAVISEMNLPLETMGVVVAEAGPLAPRIGIRSGDVILAVNGVEVTHPDQVGRLLNSRQKRVQMMIQRGDRRLSLRFRV</sequence>
<dbReference type="PANTHER" id="PTHR22939:SF129">
    <property type="entry name" value="SERINE PROTEASE HTRA2, MITOCHONDRIAL"/>
    <property type="match status" value="1"/>
</dbReference>
<feature type="domain" description="PDZ" evidence="5">
    <location>
        <begin position="410"/>
        <end position="461"/>
    </location>
</feature>
<dbReference type="SMART" id="SM00228">
    <property type="entry name" value="PDZ"/>
    <property type="match status" value="2"/>
</dbReference>
<evidence type="ECO:0000256" key="3">
    <source>
        <dbReference type="ARBA" id="ARBA00022801"/>
    </source>
</evidence>
<evidence type="ECO:0000256" key="4">
    <source>
        <dbReference type="ARBA" id="ARBA00022825"/>
    </source>
</evidence>
<dbReference type="InterPro" id="IPR009003">
    <property type="entry name" value="Peptidase_S1_PA"/>
</dbReference>
<evidence type="ECO:0000256" key="1">
    <source>
        <dbReference type="ARBA" id="ARBA00010541"/>
    </source>
</evidence>
<keyword evidence="4" id="KW-0720">Serine protease</keyword>
<dbReference type="EMBL" id="FOMW01000001">
    <property type="protein sequence ID" value="SFD59786.1"/>
    <property type="molecule type" value="Genomic_DNA"/>
</dbReference>